<feature type="region of interest" description="Disordered" evidence="1">
    <location>
        <begin position="1"/>
        <end position="42"/>
    </location>
</feature>
<proteinExistence type="predicted"/>
<name>A0A067SKM8_GALM3</name>
<keyword evidence="3" id="KW-1185">Reference proteome</keyword>
<organism evidence="2 3">
    <name type="scientific">Galerina marginata (strain CBS 339.88)</name>
    <dbReference type="NCBI Taxonomy" id="685588"/>
    <lineage>
        <taxon>Eukaryota</taxon>
        <taxon>Fungi</taxon>
        <taxon>Dikarya</taxon>
        <taxon>Basidiomycota</taxon>
        <taxon>Agaricomycotina</taxon>
        <taxon>Agaricomycetes</taxon>
        <taxon>Agaricomycetidae</taxon>
        <taxon>Agaricales</taxon>
        <taxon>Agaricineae</taxon>
        <taxon>Strophariaceae</taxon>
        <taxon>Galerina</taxon>
    </lineage>
</organism>
<dbReference type="EMBL" id="KL142392">
    <property type="protein sequence ID" value="KDR71431.1"/>
    <property type="molecule type" value="Genomic_DNA"/>
</dbReference>
<evidence type="ECO:0000256" key="1">
    <source>
        <dbReference type="SAM" id="MobiDB-lite"/>
    </source>
</evidence>
<feature type="compositionally biased region" description="Polar residues" evidence="1">
    <location>
        <begin position="31"/>
        <end position="42"/>
    </location>
</feature>
<reference evidence="3" key="1">
    <citation type="journal article" date="2014" name="Proc. Natl. Acad. Sci. U.S.A.">
        <title>Extensive sampling of basidiomycete genomes demonstrates inadequacy of the white-rot/brown-rot paradigm for wood decay fungi.</title>
        <authorList>
            <person name="Riley R."/>
            <person name="Salamov A.A."/>
            <person name="Brown D.W."/>
            <person name="Nagy L.G."/>
            <person name="Floudas D."/>
            <person name="Held B.W."/>
            <person name="Levasseur A."/>
            <person name="Lombard V."/>
            <person name="Morin E."/>
            <person name="Otillar R."/>
            <person name="Lindquist E.A."/>
            <person name="Sun H."/>
            <person name="LaButti K.M."/>
            <person name="Schmutz J."/>
            <person name="Jabbour D."/>
            <person name="Luo H."/>
            <person name="Baker S.E."/>
            <person name="Pisabarro A.G."/>
            <person name="Walton J.D."/>
            <person name="Blanchette R.A."/>
            <person name="Henrissat B."/>
            <person name="Martin F."/>
            <person name="Cullen D."/>
            <person name="Hibbett D.S."/>
            <person name="Grigoriev I.V."/>
        </authorList>
    </citation>
    <scope>NUCLEOTIDE SEQUENCE [LARGE SCALE GENOMIC DNA]</scope>
    <source>
        <strain evidence="3">CBS 339.88</strain>
    </source>
</reference>
<protein>
    <submittedName>
        <fullName evidence="2">Uncharacterized protein</fullName>
    </submittedName>
</protein>
<sequence>MPGPGNRSKSKVKSKASNPPNVSKDSKQGDTSDTGPKASTQPVKMCLTLEEDEMTRCNLPASHGQHRDRCRKHYTQYVGMYKKYKESAKVVDEIRQGASIPTKEEIGRYTEVKRALDKARLVRKFVEAIRVERTGRDLHGRRFFLKIDDGHKMRLKLLEKELVRGVETIDNLQSRAYELHLAKNPRPDWAASPKMSEESQLHAENIIQAAQRMDNTKPMFMEGTDLDDCDLIDVQLRAKKFIMLKVLSAVTDPEVLLQGYTETNPKASSGDISEVALLSQKILYQFALRIVFYEPTLFMKSIGKVSFKDMILSEDFTFEDLTRFVTLFEQRLGFPLLWLKDAVVEALVMTRQGPFGTAANVGKFENRVRMLDGWIFNVAHVKGMSNEVWFRLILFLEPPKDVENRFVRLCNSYNDLVAFLAVGGLGMSPSPSFCMGADLYRRHLSLSGVVVADMISMPKPPFFSGPIATQKKGKKEGCIMWAELESRAYIFGAVKNEPDVFTDAFLQELKSRPDLFHLIIRSETDPEGIVEEFGYQSGALPVARIRTFEAPPASFHNRPSGRGEWTSEFSAKDIFYGTNIGGLQGFFGYLTQLKRGSKRPGNKPTTPFFHFKKFPVKYFAVIDIIPNRHHIFLAQQLSWAALRAQGLGKGEYEERKYAQTSEIFFDKRAAELLAWAPSGWGITKMKV</sequence>
<dbReference type="AlphaFoldDB" id="A0A067SKM8"/>
<evidence type="ECO:0000313" key="3">
    <source>
        <dbReference type="Proteomes" id="UP000027222"/>
    </source>
</evidence>
<dbReference type="HOGENOM" id="CLU_400635_0_0_1"/>
<evidence type="ECO:0000313" key="2">
    <source>
        <dbReference type="EMBL" id="KDR71431.1"/>
    </source>
</evidence>
<gene>
    <name evidence="2" type="ORF">GALMADRAFT_143708</name>
</gene>
<dbReference type="OrthoDB" id="2756263at2759"/>
<dbReference type="Proteomes" id="UP000027222">
    <property type="component" value="Unassembled WGS sequence"/>
</dbReference>
<accession>A0A067SKM8</accession>